<keyword evidence="3" id="KW-1185">Reference proteome</keyword>
<evidence type="ECO:0000313" key="2">
    <source>
        <dbReference type="EMBL" id="KAG0008581.1"/>
    </source>
</evidence>
<feature type="region of interest" description="Disordered" evidence="1">
    <location>
        <begin position="80"/>
        <end position="124"/>
    </location>
</feature>
<feature type="compositionally biased region" description="Polar residues" evidence="1">
    <location>
        <begin position="80"/>
        <end position="92"/>
    </location>
</feature>
<dbReference type="AlphaFoldDB" id="A0A9P6SWR9"/>
<gene>
    <name evidence="2" type="ORF">BGZ80_003284</name>
</gene>
<dbReference type="EMBL" id="JAAAID010001861">
    <property type="protein sequence ID" value="KAG0008581.1"/>
    <property type="molecule type" value="Genomic_DNA"/>
</dbReference>
<name>A0A9P6SWR9_9FUNG</name>
<evidence type="ECO:0000256" key="1">
    <source>
        <dbReference type="SAM" id="MobiDB-lite"/>
    </source>
</evidence>
<dbReference type="Proteomes" id="UP000703661">
    <property type="component" value="Unassembled WGS sequence"/>
</dbReference>
<sequence>PQEYIQFRAVSRDQSTILIHEWSRWMADLKKSPHGGVQRAAVAALPLTQKNLDDYYRLRFFAKRELDTLESSSQQLKAADQQYTSHLNQKGQSDAVPALASSSTSHDLEPAIETTNPRAGNGRLDSHVDNAWVINNVEVGRGLMNFRDDVVRENGAMTKPYEKL</sequence>
<accession>A0A9P6SWR9</accession>
<evidence type="ECO:0000313" key="3">
    <source>
        <dbReference type="Proteomes" id="UP000703661"/>
    </source>
</evidence>
<organism evidence="2 3">
    <name type="scientific">Entomortierella chlamydospora</name>
    <dbReference type="NCBI Taxonomy" id="101097"/>
    <lineage>
        <taxon>Eukaryota</taxon>
        <taxon>Fungi</taxon>
        <taxon>Fungi incertae sedis</taxon>
        <taxon>Mucoromycota</taxon>
        <taxon>Mortierellomycotina</taxon>
        <taxon>Mortierellomycetes</taxon>
        <taxon>Mortierellales</taxon>
        <taxon>Mortierellaceae</taxon>
        <taxon>Entomortierella</taxon>
    </lineage>
</organism>
<reference evidence="2" key="1">
    <citation type="journal article" date="2020" name="Fungal Divers.">
        <title>Resolving the Mortierellaceae phylogeny through synthesis of multi-gene phylogenetics and phylogenomics.</title>
        <authorList>
            <person name="Vandepol N."/>
            <person name="Liber J."/>
            <person name="Desiro A."/>
            <person name="Na H."/>
            <person name="Kennedy M."/>
            <person name="Barry K."/>
            <person name="Grigoriev I.V."/>
            <person name="Miller A.N."/>
            <person name="O'Donnell K."/>
            <person name="Stajich J.E."/>
            <person name="Bonito G."/>
        </authorList>
    </citation>
    <scope>NUCLEOTIDE SEQUENCE</scope>
    <source>
        <strain evidence="2">NRRL 2769</strain>
    </source>
</reference>
<protein>
    <submittedName>
        <fullName evidence="2">Uncharacterized protein</fullName>
    </submittedName>
</protein>
<comment type="caution">
    <text evidence="2">The sequence shown here is derived from an EMBL/GenBank/DDBJ whole genome shotgun (WGS) entry which is preliminary data.</text>
</comment>
<proteinExistence type="predicted"/>
<feature type="non-terminal residue" evidence="2">
    <location>
        <position position="1"/>
    </location>
</feature>